<comment type="caution">
    <text evidence="1">The sequence shown here is derived from an EMBL/GenBank/DDBJ whole genome shotgun (WGS) entry which is preliminary data.</text>
</comment>
<dbReference type="PIRSF" id="PIRSF018637">
    <property type="entry name" value="TrmK"/>
    <property type="match status" value="1"/>
</dbReference>
<keyword evidence="2" id="KW-1185">Reference proteome</keyword>
<dbReference type="RefSeq" id="WP_038103324.1">
    <property type="nucleotide sequence ID" value="NZ_JFDP01000076.1"/>
</dbReference>
<evidence type="ECO:0000313" key="1">
    <source>
        <dbReference type="EMBL" id="KEZ22422.1"/>
    </source>
</evidence>
<sequence>MQLKNKRLEIIANLIQPCEHVVDIGSDHAWLGVFLLFNNIAKFVTNIEINPQPLANGIKNLTRYNLLNRTNNILNDGLTNLDHLEFDYCSIAGMGASNIIQIMQQFNNHKLHQNWILQANSNVHLLRKYLYQNNFDIIKEQLLFENKHYYFIILAKKIDVNIVRIDEKGYYISSGLLASRDQLYHRYLIERLKYLQTLNEVKISNELKNELETIRECLLQWK</sequence>
<dbReference type="eggNOG" id="COG2384">
    <property type="taxonomic scope" value="Bacteria"/>
</dbReference>
<dbReference type="EMBL" id="JFDP01000076">
    <property type="protein sequence ID" value="KEZ22422.1"/>
    <property type="molecule type" value="Genomic_DNA"/>
</dbReference>
<proteinExistence type="predicted"/>
<dbReference type="OrthoDB" id="5881184at2"/>
<dbReference type="Proteomes" id="UP000028537">
    <property type="component" value="Unassembled WGS sequence"/>
</dbReference>
<dbReference type="PANTHER" id="PTHR38451">
    <property type="entry name" value="TRNA (ADENINE(22)-N(1))-METHYLTRANSFERASE"/>
    <property type="match status" value="1"/>
</dbReference>
<dbReference type="Pfam" id="PF04816">
    <property type="entry name" value="TrmK"/>
    <property type="match status" value="1"/>
</dbReference>
<gene>
    <name evidence="1" type="ORF">UDIV_6050</name>
</gene>
<dbReference type="SUPFAM" id="SSF53335">
    <property type="entry name" value="S-adenosyl-L-methionine-dependent methyltransferases"/>
    <property type="match status" value="1"/>
</dbReference>
<dbReference type="Gene3D" id="3.40.50.150">
    <property type="entry name" value="Vaccinia Virus protein VP39"/>
    <property type="match status" value="1"/>
</dbReference>
<organism evidence="1 2">
    <name type="scientific">Ureaplasma diversum NCTC 246</name>
    <dbReference type="NCBI Taxonomy" id="1188241"/>
    <lineage>
        <taxon>Bacteria</taxon>
        <taxon>Bacillati</taxon>
        <taxon>Mycoplasmatota</taxon>
        <taxon>Mycoplasmoidales</taxon>
        <taxon>Mycoplasmoidaceae</taxon>
        <taxon>Ureaplasma</taxon>
    </lineage>
</organism>
<name>A0A084EWT0_9BACT</name>
<dbReference type="GO" id="GO:0160105">
    <property type="term" value="F:tRNA (adenine(22)-N1)-methyltransferase activity"/>
    <property type="evidence" value="ECO:0007669"/>
    <property type="project" value="InterPro"/>
</dbReference>
<protein>
    <recommendedName>
        <fullName evidence="3">SAM-dependent methyltransferase</fullName>
    </recommendedName>
</protein>
<dbReference type="PANTHER" id="PTHR38451:SF1">
    <property type="entry name" value="TRNA (ADENINE(22)-N(1))-METHYLTRANSFERASE"/>
    <property type="match status" value="1"/>
</dbReference>
<dbReference type="AlphaFoldDB" id="A0A084EWT0"/>
<evidence type="ECO:0000313" key="2">
    <source>
        <dbReference type="Proteomes" id="UP000028537"/>
    </source>
</evidence>
<dbReference type="InterPro" id="IPR029063">
    <property type="entry name" value="SAM-dependent_MTases_sf"/>
</dbReference>
<evidence type="ECO:0008006" key="3">
    <source>
        <dbReference type="Google" id="ProtNLM"/>
    </source>
</evidence>
<accession>A0A084EWT0</accession>
<dbReference type="InterPro" id="IPR006901">
    <property type="entry name" value="TrmK"/>
</dbReference>
<reference evidence="1 2" key="1">
    <citation type="submission" date="2014-02" db="EMBL/GenBank/DDBJ databases">
        <title>Genome sequence of Ureaplasma diversum strain 246.</title>
        <authorList>
            <person name="Sirand-Pugnet P."/>
            <person name="Breton M."/>
            <person name="Dordet-Frisoni E."/>
            <person name="Baranowski E."/>
            <person name="Barre A."/>
            <person name="Couture C."/>
            <person name="Dupuy V."/>
            <person name="Gaurivaud P."/>
            <person name="Jacob D."/>
            <person name="Lemaitre C."/>
            <person name="Manso-Silvan L."/>
            <person name="Nikolski M."/>
            <person name="Nouvel L.-X."/>
            <person name="Poumarat F."/>
            <person name="Tardy F."/>
            <person name="Thebault P."/>
            <person name="Theil S."/>
            <person name="Citti C."/>
            <person name="Thiaucourt F."/>
            <person name="Blanchard A."/>
        </authorList>
    </citation>
    <scope>NUCLEOTIDE SEQUENCE [LARGE SCALE GENOMIC DNA]</scope>
    <source>
        <strain evidence="1 2">NCTC 246</strain>
    </source>
</reference>